<evidence type="ECO:0008006" key="4">
    <source>
        <dbReference type="Google" id="ProtNLM"/>
    </source>
</evidence>
<dbReference type="PROSITE" id="PS51257">
    <property type="entry name" value="PROKAR_LIPOPROTEIN"/>
    <property type="match status" value="1"/>
</dbReference>
<protein>
    <recommendedName>
        <fullName evidence="4">Lipoprotein</fullName>
    </recommendedName>
</protein>
<keyword evidence="3" id="KW-1185">Reference proteome</keyword>
<feature type="signal peptide" evidence="1">
    <location>
        <begin position="1"/>
        <end position="22"/>
    </location>
</feature>
<evidence type="ECO:0000313" key="3">
    <source>
        <dbReference type="Proteomes" id="UP001239019"/>
    </source>
</evidence>
<organism evidence="2 3">
    <name type="scientific">Natronospira bacteriovora</name>
    <dbReference type="NCBI Taxonomy" id="3069753"/>
    <lineage>
        <taxon>Bacteria</taxon>
        <taxon>Pseudomonadati</taxon>
        <taxon>Pseudomonadota</taxon>
        <taxon>Gammaproteobacteria</taxon>
        <taxon>Natronospirales</taxon>
        <taxon>Natronospiraceae</taxon>
        <taxon>Natronospira</taxon>
    </lineage>
</organism>
<keyword evidence="1" id="KW-0732">Signal</keyword>
<evidence type="ECO:0000313" key="2">
    <source>
        <dbReference type="EMBL" id="MDQ2069372.1"/>
    </source>
</evidence>
<name>A0ABU0W5R7_9GAMM</name>
<dbReference type="EMBL" id="JAVDDT010000003">
    <property type="protein sequence ID" value="MDQ2069372.1"/>
    <property type="molecule type" value="Genomic_DNA"/>
</dbReference>
<accession>A0ABU0W5R7</accession>
<feature type="chain" id="PRO_5047532833" description="Lipoprotein" evidence="1">
    <location>
        <begin position="23"/>
        <end position="178"/>
    </location>
</feature>
<dbReference type="Proteomes" id="UP001239019">
    <property type="component" value="Unassembled WGS sequence"/>
</dbReference>
<dbReference type="RefSeq" id="WP_306727873.1">
    <property type="nucleotide sequence ID" value="NZ_JAVDDT010000003.1"/>
</dbReference>
<sequence>MMRLTLTFLASLFLLSLLTACGDEGPSHGPGQGSREAAETDDFYLQSAWPAYLAAHGAGSPFTPARSDWERVEALESSERLSEDALCGTVEEATEAWARARDLLGPLQAEHLDITLRGRELDDGLAEGLLQRWGFRDDSLAGIDHRVRFRRAGECLTIERVEARHYCRRGVERGARCL</sequence>
<proteinExistence type="predicted"/>
<evidence type="ECO:0000256" key="1">
    <source>
        <dbReference type="SAM" id="SignalP"/>
    </source>
</evidence>
<gene>
    <name evidence="2" type="ORF">RBH19_05770</name>
</gene>
<comment type="caution">
    <text evidence="2">The sequence shown here is derived from an EMBL/GenBank/DDBJ whole genome shotgun (WGS) entry which is preliminary data.</text>
</comment>
<reference evidence="2 3" key="1">
    <citation type="submission" date="2023-08" db="EMBL/GenBank/DDBJ databases">
        <title>Whole-genome sequencing of halo(alkali)philic microorganisms from hypersaline lakes.</title>
        <authorList>
            <person name="Sorokin D.Y."/>
            <person name="Abbas B."/>
            <person name="Merkel A.Y."/>
        </authorList>
    </citation>
    <scope>NUCLEOTIDE SEQUENCE [LARGE SCALE GENOMIC DNA]</scope>
    <source>
        <strain evidence="2 3">AB-CW4</strain>
    </source>
</reference>